<name>A0A3P7PIZ0_CYLGO</name>
<dbReference type="AlphaFoldDB" id="A0A3P7PIZ0"/>
<evidence type="ECO:0000313" key="1">
    <source>
        <dbReference type="EMBL" id="VDN19962.1"/>
    </source>
</evidence>
<reference evidence="1 2" key="1">
    <citation type="submission" date="2018-11" db="EMBL/GenBank/DDBJ databases">
        <authorList>
            <consortium name="Pathogen Informatics"/>
        </authorList>
    </citation>
    <scope>NUCLEOTIDE SEQUENCE [LARGE SCALE GENOMIC DNA]</scope>
</reference>
<dbReference type="OrthoDB" id="10570423at2759"/>
<gene>
    <name evidence="1" type="ORF">CGOC_LOCUS8706</name>
</gene>
<sequence length="75" mass="8686">MERTQYFPHILSRTAEDSRYKTLKSEIVININKADTSQAGCCPKLNEFTGFLNDDEWFASLQLLCFSMIDEALYI</sequence>
<evidence type="ECO:0000313" key="2">
    <source>
        <dbReference type="Proteomes" id="UP000271889"/>
    </source>
</evidence>
<proteinExistence type="predicted"/>
<dbReference type="EMBL" id="UYRV01104722">
    <property type="protein sequence ID" value="VDN19962.1"/>
    <property type="molecule type" value="Genomic_DNA"/>
</dbReference>
<keyword evidence="2" id="KW-1185">Reference proteome</keyword>
<protein>
    <submittedName>
        <fullName evidence="1">Uncharacterized protein</fullName>
    </submittedName>
</protein>
<accession>A0A3P7PIZ0</accession>
<dbReference type="Proteomes" id="UP000271889">
    <property type="component" value="Unassembled WGS sequence"/>
</dbReference>
<organism evidence="1 2">
    <name type="scientific">Cylicostephanus goldi</name>
    <name type="common">Nematode worm</name>
    <dbReference type="NCBI Taxonomy" id="71465"/>
    <lineage>
        <taxon>Eukaryota</taxon>
        <taxon>Metazoa</taxon>
        <taxon>Ecdysozoa</taxon>
        <taxon>Nematoda</taxon>
        <taxon>Chromadorea</taxon>
        <taxon>Rhabditida</taxon>
        <taxon>Rhabditina</taxon>
        <taxon>Rhabditomorpha</taxon>
        <taxon>Strongyloidea</taxon>
        <taxon>Strongylidae</taxon>
        <taxon>Cylicostephanus</taxon>
    </lineage>
</organism>